<evidence type="ECO:0000313" key="2">
    <source>
        <dbReference type="WBParaSite" id="ALUE_0002030501-mRNA-1"/>
    </source>
</evidence>
<dbReference type="AlphaFoldDB" id="A0A0M3INH7"/>
<accession>A0A0M3INH7</accession>
<name>A0A0M3INH7_ASCLU</name>
<keyword evidence="1" id="KW-1185">Reference proteome</keyword>
<reference evidence="2" key="1">
    <citation type="submission" date="2017-02" db="UniProtKB">
        <authorList>
            <consortium name="WormBaseParasite"/>
        </authorList>
    </citation>
    <scope>IDENTIFICATION</scope>
</reference>
<organism evidence="1 2">
    <name type="scientific">Ascaris lumbricoides</name>
    <name type="common">Giant roundworm</name>
    <dbReference type="NCBI Taxonomy" id="6252"/>
    <lineage>
        <taxon>Eukaryota</taxon>
        <taxon>Metazoa</taxon>
        <taxon>Ecdysozoa</taxon>
        <taxon>Nematoda</taxon>
        <taxon>Chromadorea</taxon>
        <taxon>Rhabditida</taxon>
        <taxon>Spirurina</taxon>
        <taxon>Ascaridomorpha</taxon>
        <taxon>Ascaridoidea</taxon>
        <taxon>Ascarididae</taxon>
        <taxon>Ascaris</taxon>
    </lineage>
</organism>
<protein>
    <submittedName>
        <fullName evidence="2">Uncharacterized protein</fullName>
    </submittedName>
</protein>
<dbReference type="WBParaSite" id="ALUE_0002030501-mRNA-1">
    <property type="protein sequence ID" value="ALUE_0002030501-mRNA-1"/>
    <property type="gene ID" value="ALUE_0002030501"/>
</dbReference>
<sequence>MRSLMRSSLKSMSMVMVLSIMMNSHLWYETI</sequence>
<proteinExistence type="predicted"/>
<dbReference type="Proteomes" id="UP000036681">
    <property type="component" value="Unplaced"/>
</dbReference>
<evidence type="ECO:0000313" key="1">
    <source>
        <dbReference type="Proteomes" id="UP000036681"/>
    </source>
</evidence>